<organism evidence="2 3">
    <name type="scientific">Geoanaerobacter pelophilus</name>
    <dbReference type="NCBI Taxonomy" id="60036"/>
    <lineage>
        <taxon>Bacteria</taxon>
        <taxon>Pseudomonadati</taxon>
        <taxon>Thermodesulfobacteriota</taxon>
        <taxon>Desulfuromonadia</taxon>
        <taxon>Geobacterales</taxon>
        <taxon>Geobacteraceae</taxon>
        <taxon>Geoanaerobacter</taxon>
    </lineage>
</organism>
<evidence type="ECO:0000313" key="2">
    <source>
        <dbReference type="EMBL" id="MBT0665290.1"/>
    </source>
</evidence>
<dbReference type="PANTHER" id="PTHR35271:SF1">
    <property type="entry name" value="ABC TRANSPORTER, SUBSTRATE-BINDING LIPOPROTEIN"/>
    <property type="match status" value="1"/>
</dbReference>
<gene>
    <name evidence="2" type="ORF">KI809_13370</name>
</gene>
<dbReference type="EMBL" id="JAHCVJ010000005">
    <property type="protein sequence ID" value="MBT0665290.1"/>
    <property type="molecule type" value="Genomic_DNA"/>
</dbReference>
<keyword evidence="1" id="KW-0732">Signal</keyword>
<name>A0AAW4L9R1_9BACT</name>
<comment type="caution">
    <text evidence="2">The sequence shown here is derived from an EMBL/GenBank/DDBJ whole genome shotgun (WGS) entry which is preliminary data.</text>
</comment>
<dbReference type="Gene3D" id="3.40.50.2300">
    <property type="match status" value="2"/>
</dbReference>
<keyword evidence="3" id="KW-1185">Reference proteome</keyword>
<sequence>MFLLLFLVLLASPAYAAKVLIIGDTQFALVSDVVSEIQLGLRTQGKEYATSEIKGRLGAVVEREAAQIVVALGMDALSEAMRLPPSVAVVYGLVVVPPKSGRANITGVYMSPPVSEYVAAIRKYLPSIARVSVVGSPNLVKGLLTSEAAHIDTYHVTSSAELVSTVNRLQGARSLLLLPDTSLLTAQVMANIYLFSFRNNIPLLGISEANVKQGSLFALVFDPKTVSRQIAEKVQAILSGSEAAEISSSPPRRYNLYVNSNTARKMGIAIPDEMLKKAKKVYQ</sequence>
<evidence type="ECO:0008006" key="4">
    <source>
        <dbReference type="Google" id="ProtNLM"/>
    </source>
</evidence>
<reference evidence="2 3" key="1">
    <citation type="submission" date="2021-05" db="EMBL/GenBank/DDBJ databases">
        <title>The draft genome of Geobacter pelophilus DSM 12255.</title>
        <authorList>
            <person name="Xu Z."/>
            <person name="Masuda Y."/>
            <person name="Itoh H."/>
            <person name="Senoo K."/>
        </authorList>
    </citation>
    <scope>NUCLEOTIDE SEQUENCE [LARGE SCALE GENOMIC DNA]</scope>
    <source>
        <strain evidence="2 3">DSM 12255</strain>
    </source>
</reference>
<dbReference type="AlphaFoldDB" id="A0AAW4L9R1"/>
<dbReference type="InterPro" id="IPR007487">
    <property type="entry name" value="ABC_transpt-TYRBP-like"/>
</dbReference>
<feature type="signal peptide" evidence="1">
    <location>
        <begin position="1"/>
        <end position="16"/>
    </location>
</feature>
<accession>A0AAW4L9R1</accession>
<evidence type="ECO:0000256" key="1">
    <source>
        <dbReference type="SAM" id="SignalP"/>
    </source>
</evidence>
<protein>
    <recommendedName>
        <fullName evidence="4">ABC transport system substrate-binding protein</fullName>
    </recommendedName>
</protein>
<feature type="chain" id="PRO_5043498561" description="ABC transport system substrate-binding protein" evidence="1">
    <location>
        <begin position="17"/>
        <end position="283"/>
    </location>
</feature>
<evidence type="ECO:0000313" key="3">
    <source>
        <dbReference type="Proteomes" id="UP000811899"/>
    </source>
</evidence>
<dbReference type="Proteomes" id="UP000811899">
    <property type="component" value="Unassembled WGS sequence"/>
</dbReference>
<proteinExistence type="predicted"/>
<dbReference type="Pfam" id="PF04392">
    <property type="entry name" value="ABC_sub_bind"/>
    <property type="match status" value="1"/>
</dbReference>
<dbReference type="PANTHER" id="PTHR35271">
    <property type="entry name" value="ABC TRANSPORTER, SUBSTRATE-BINDING LIPOPROTEIN-RELATED"/>
    <property type="match status" value="1"/>
</dbReference>